<comment type="caution">
    <text evidence="2">The sequence shown here is derived from an EMBL/GenBank/DDBJ whole genome shotgun (WGS) entry which is preliminary data.</text>
</comment>
<keyword evidence="1" id="KW-1133">Transmembrane helix</keyword>
<name>A0A7J6B4J1_AMEME</name>
<feature type="transmembrane region" description="Helical" evidence="1">
    <location>
        <begin position="106"/>
        <end position="128"/>
    </location>
</feature>
<dbReference type="Proteomes" id="UP000593565">
    <property type="component" value="Unassembled WGS sequence"/>
</dbReference>
<gene>
    <name evidence="2" type="ORF">AMELA_G00065240</name>
</gene>
<dbReference type="AlphaFoldDB" id="A0A7J6B4J1"/>
<accession>A0A7J6B4J1</accession>
<protein>
    <submittedName>
        <fullName evidence="2">Uncharacterized protein</fullName>
    </submittedName>
</protein>
<organism evidence="2 3">
    <name type="scientific">Ameiurus melas</name>
    <name type="common">Black bullhead</name>
    <name type="synonym">Silurus melas</name>
    <dbReference type="NCBI Taxonomy" id="219545"/>
    <lineage>
        <taxon>Eukaryota</taxon>
        <taxon>Metazoa</taxon>
        <taxon>Chordata</taxon>
        <taxon>Craniata</taxon>
        <taxon>Vertebrata</taxon>
        <taxon>Euteleostomi</taxon>
        <taxon>Actinopterygii</taxon>
        <taxon>Neopterygii</taxon>
        <taxon>Teleostei</taxon>
        <taxon>Ostariophysi</taxon>
        <taxon>Siluriformes</taxon>
        <taxon>Ictaluridae</taxon>
        <taxon>Ameiurus</taxon>
    </lineage>
</organism>
<dbReference type="EMBL" id="JAAGNN010000005">
    <property type="protein sequence ID" value="KAF4089357.1"/>
    <property type="molecule type" value="Genomic_DNA"/>
</dbReference>
<reference evidence="2 3" key="1">
    <citation type="submission" date="2020-02" db="EMBL/GenBank/DDBJ databases">
        <title>A chromosome-scale genome assembly of the black bullhead catfish (Ameiurus melas).</title>
        <authorList>
            <person name="Wen M."/>
            <person name="Zham M."/>
            <person name="Cabau C."/>
            <person name="Klopp C."/>
            <person name="Donnadieu C."/>
            <person name="Roques C."/>
            <person name="Bouchez O."/>
            <person name="Lampietro C."/>
            <person name="Jouanno E."/>
            <person name="Herpin A."/>
            <person name="Louis A."/>
            <person name="Berthelot C."/>
            <person name="Parey E."/>
            <person name="Roest-Crollius H."/>
            <person name="Braasch I."/>
            <person name="Postlethwait J."/>
            <person name="Robinson-Rechavi M."/>
            <person name="Echchiki A."/>
            <person name="Begum T."/>
            <person name="Montfort J."/>
            <person name="Schartl M."/>
            <person name="Bobe J."/>
            <person name="Guiguen Y."/>
        </authorList>
    </citation>
    <scope>NUCLEOTIDE SEQUENCE [LARGE SCALE GENOMIC DNA]</scope>
    <source>
        <strain evidence="2">M_S1</strain>
        <tissue evidence="2">Blood</tissue>
    </source>
</reference>
<evidence type="ECO:0000313" key="2">
    <source>
        <dbReference type="EMBL" id="KAF4089357.1"/>
    </source>
</evidence>
<keyword evidence="3" id="KW-1185">Reference proteome</keyword>
<sequence>MAEEGEMENIVPSDLNTRSETGSLVEVKFQKNPYQTQKYLEAEPKALGVTQIMLSLFFLSILGATLSNQDELTAIIRAFISSVSIIAGSVAIAAQNLHLPTLKACLGMQVVACLLSVICFIISLNLILEMSFFPHCWYDYGNGTLQNNMFDRLWVRQLL</sequence>
<keyword evidence="1" id="KW-0812">Transmembrane</keyword>
<proteinExistence type="predicted"/>
<evidence type="ECO:0000313" key="3">
    <source>
        <dbReference type="Proteomes" id="UP000593565"/>
    </source>
</evidence>
<evidence type="ECO:0000256" key="1">
    <source>
        <dbReference type="SAM" id="Phobius"/>
    </source>
</evidence>
<keyword evidence="1" id="KW-0472">Membrane</keyword>
<feature type="transmembrane region" description="Helical" evidence="1">
    <location>
        <begin position="74"/>
        <end position="94"/>
    </location>
</feature>
<feature type="transmembrane region" description="Helical" evidence="1">
    <location>
        <begin position="46"/>
        <end position="67"/>
    </location>
</feature>